<gene>
    <name evidence="1" type="ORF">METZ01_LOCUS482250</name>
</gene>
<feature type="non-terminal residue" evidence="1">
    <location>
        <position position="1"/>
    </location>
</feature>
<feature type="non-terminal residue" evidence="1">
    <location>
        <position position="38"/>
    </location>
</feature>
<reference evidence="1" key="1">
    <citation type="submission" date="2018-05" db="EMBL/GenBank/DDBJ databases">
        <authorList>
            <person name="Lanie J.A."/>
            <person name="Ng W.-L."/>
            <person name="Kazmierczak K.M."/>
            <person name="Andrzejewski T.M."/>
            <person name="Davidsen T.M."/>
            <person name="Wayne K.J."/>
            <person name="Tettelin H."/>
            <person name="Glass J.I."/>
            <person name="Rusch D."/>
            <person name="Podicherti R."/>
            <person name="Tsui H.-C.T."/>
            <person name="Winkler M.E."/>
        </authorList>
    </citation>
    <scope>NUCLEOTIDE SEQUENCE</scope>
</reference>
<dbReference type="AlphaFoldDB" id="A0A383CAH2"/>
<dbReference type="EMBL" id="UINC01207350">
    <property type="protein sequence ID" value="SVE29396.1"/>
    <property type="molecule type" value="Genomic_DNA"/>
</dbReference>
<accession>A0A383CAH2</accession>
<organism evidence="1">
    <name type="scientific">marine metagenome</name>
    <dbReference type="NCBI Taxonomy" id="408172"/>
    <lineage>
        <taxon>unclassified sequences</taxon>
        <taxon>metagenomes</taxon>
        <taxon>ecological metagenomes</taxon>
    </lineage>
</organism>
<name>A0A383CAH2_9ZZZZ</name>
<protein>
    <submittedName>
        <fullName evidence="1">Uncharacterized protein</fullName>
    </submittedName>
</protein>
<sequence>VTFTNGNLTFSEDKFNKLAAYFTGLGLLSINKDLCSGM</sequence>
<proteinExistence type="predicted"/>
<evidence type="ECO:0000313" key="1">
    <source>
        <dbReference type="EMBL" id="SVE29396.1"/>
    </source>
</evidence>